<evidence type="ECO:0000259" key="3">
    <source>
        <dbReference type="Pfam" id="PF20684"/>
    </source>
</evidence>
<feature type="transmembrane region" description="Helical" evidence="2">
    <location>
        <begin position="21"/>
        <end position="43"/>
    </location>
</feature>
<dbReference type="RefSeq" id="XP_024744496.1">
    <property type="nucleotide sequence ID" value="XM_024886277.1"/>
</dbReference>
<dbReference type="PANTHER" id="PTHR38794">
    <property type="entry name" value="INTEGRAL MEMBRANE PROTEIN"/>
    <property type="match status" value="1"/>
</dbReference>
<reference evidence="4 5" key="1">
    <citation type="submission" date="2016-04" db="EMBL/GenBank/DDBJ databases">
        <title>A degradative enzymes factory behind the ericoid mycorrhizal symbiosis.</title>
        <authorList>
            <consortium name="DOE Joint Genome Institute"/>
            <person name="Martino E."/>
            <person name="Morin E."/>
            <person name="Grelet G."/>
            <person name="Kuo A."/>
            <person name="Kohler A."/>
            <person name="Daghino S."/>
            <person name="Barry K."/>
            <person name="Choi C."/>
            <person name="Cichocki N."/>
            <person name="Clum A."/>
            <person name="Copeland A."/>
            <person name="Hainaut M."/>
            <person name="Haridas S."/>
            <person name="Labutti K."/>
            <person name="Lindquist E."/>
            <person name="Lipzen A."/>
            <person name="Khouja H.-R."/>
            <person name="Murat C."/>
            <person name="Ohm R."/>
            <person name="Olson A."/>
            <person name="Spatafora J."/>
            <person name="Veneault-Fourrey C."/>
            <person name="Henrissat B."/>
            <person name="Grigoriev I."/>
            <person name="Martin F."/>
            <person name="Perotto S."/>
        </authorList>
    </citation>
    <scope>NUCLEOTIDE SEQUENCE [LARGE SCALE GENOMIC DNA]</scope>
    <source>
        <strain evidence="4 5">E</strain>
    </source>
</reference>
<feature type="compositionally biased region" description="Polar residues" evidence="1">
    <location>
        <begin position="246"/>
        <end position="255"/>
    </location>
</feature>
<feature type="transmembrane region" description="Helical" evidence="2">
    <location>
        <begin position="100"/>
        <end position="122"/>
    </location>
</feature>
<dbReference type="GeneID" id="36594354"/>
<keyword evidence="5" id="KW-1185">Reference proteome</keyword>
<evidence type="ECO:0000313" key="4">
    <source>
        <dbReference type="EMBL" id="PMD67592.1"/>
    </source>
</evidence>
<dbReference type="InterPro" id="IPR049326">
    <property type="entry name" value="Rhodopsin_dom_fungi"/>
</dbReference>
<organism evidence="4 5">
    <name type="scientific">Hyaloscypha bicolor E</name>
    <dbReference type="NCBI Taxonomy" id="1095630"/>
    <lineage>
        <taxon>Eukaryota</taxon>
        <taxon>Fungi</taxon>
        <taxon>Dikarya</taxon>
        <taxon>Ascomycota</taxon>
        <taxon>Pezizomycotina</taxon>
        <taxon>Leotiomycetes</taxon>
        <taxon>Helotiales</taxon>
        <taxon>Hyaloscyphaceae</taxon>
        <taxon>Hyaloscypha</taxon>
        <taxon>Hyaloscypha bicolor</taxon>
    </lineage>
</organism>
<accession>A0A2J6TX30</accession>
<feature type="region of interest" description="Disordered" evidence="1">
    <location>
        <begin position="204"/>
        <end position="257"/>
    </location>
</feature>
<dbReference type="PANTHER" id="PTHR38794:SF3">
    <property type="entry name" value="INTEGRAL MEMBRANE PROTEIN"/>
    <property type="match status" value="1"/>
</dbReference>
<feature type="transmembrane region" description="Helical" evidence="2">
    <location>
        <begin position="63"/>
        <end position="88"/>
    </location>
</feature>
<keyword evidence="2" id="KW-0472">Membrane</keyword>
<keyword evidence="2" id="KW-1133">Transmembrane helix</keyword>
<evidence type="ECO:0000256" key="1">
    <source>
        <dbReference type="SAM" id="MobiDB-lite"/>
    </source>
</evidence>
<feature type="compositionally biased region" description="Basic and acidic residues" evidence="1">
    <location>
        <begin position="222"/>
        <end position="233"/>
    </location>
</feature>
<dbReference type="EMBL" id="KZ613740">
    <property type="protein sequence ID" value="PMD67592.1"/>
    <property type="molecule type" value="Genomic_DNA"/>
</dbReference>
<evidence type="ECO:0000313" key="5">
    <source>
        <dbReference type="Proteomes" id="UP000235371"/>
    </source>
</evidence>
<dbReference type="AlphaFoldDB" id="A0A2J6TX30"/>
<dbReference type="InParanoid" id="A0A2J6TX30"/>
<protein>
    <recommendedName>
        <fullName evidence="3">Rhodopsin domain-containing protein</fullName>
    </recommendedName>
</protein>
<name>A0A2J6TX30_9HELO</name>
<feature type="domain" description="Rhodopsin" evidence="3">
    <location>
        <begin position="2"/>
        <end position="160"/>
    </location>
</feature>
<gene>
    <name evidence="4" type="ORF">K444DRAFT_658592</name>
</gene>
<dbReference type="OrthoDB" id="3918601at2759"/>
<dbReference type="STRING" id="1095630.A0A2J6TX30"/>
<dbReference type="Proteomes" id="UP000235371">
    <property type="component" value="Unassembled WGS sequence"/>
</dbReference>
<proteinExistence type="predicted"/>
<keyword evidence="2" id="KW-0812">Transmembrane</keyword>
<sequence length="312" mass="34910">MAFSKISIVMLLKRITQILSNSYKFSLAMVSIWGIFSFLSLAFQCQLPKPWVFVPSQCNTHGLLQYPVIILNVLTDGILATSMLPTIWKLQLRRNLRVTVMILFGIRLLVSLIGIGDLVAMINSINDPDQTWAYLTRSVWLMLVTHSSVITATIPRTHSFWASLQSGKAATAITDEEFELSGSSHVSQSHAKISSSRGPFSRLVYKSNRGGDGKGTSSQTNDEPRVGRNRDNSGGEEGNLRLVPQHQANLSTTVYSEGVEREVVMGRKDDDDTSQSSLRQSSTAGFGVWREREVVMEVEYVRNDHMFQELHR</sequence>
<evidence type="ECO:0000256" key="2">
    <source>
        <dbReference type="SAM" id="Phobius"/>
    </source>
</evidence>
<dbReference type="Pfam" id="PF20684">
    <property type="entry name" value="Fung_rhodopsin"/>
    <property type="match status" value="1"/>
</dbReference>